<comment type="caution">
    <text evidence="2">The sequence shown here is derived from an EMBL/GenBank/DDBJ whole genome shotgun (WGS) entry which is preliminary data.</text>
</comment>
<sequence>MTRAGQLILVGLLVALALPVTAERANSGAAFDGASYQACGQIASQYITSVQLMEQGLSPTILRDTLPGLSDAGARRIDQLHRALDEDGAAGTYSNIHARFARCARQVHETRGAPEPGTREDLFYRCAGENKIRYEIALAAFAGGTLEEVRGQLSPRHRPVAEALFERYRETDAATVLRGIGTTFKACLRGPATQSDSDNG</sequence>
<evidence type="ECO:0000256" key="1">
    <source>
        <dbReference type="SAM" id="SignalP"/>
    </source>
</evidence>
<protein>
    <submittedName>
        <fullName evidence="2">Uncharacterized protein</fullName>
    </submittedName>
</protein>
<dbReference type="Proteomes" id="UP000218896">
    <property type="component" value="Unassembled WGS sequence"/>
</dbReference>
<evidence type="ECO:0000313" key="2">
    <source>
        <dbReference type="EMBL" id="PAU80922.1"/>
    </source>
</evidence>
<dbReference type="RefSeq" id="WP_095616650.1">
    <property type="nucleotide sequence ID" value="NZ_NSKD01000002.1"/>
</dbReference>
<evidence type="ECO:0000313" key="3">
    <source>
        <dbReference type="Proteomes" id="UP000218896"/>
    </source>
</evidence>
<dbReference type="EMBL" id="NSKD01000002">
    <property type="protein sequence ID" value="PAU80922.1"/>
    <property type="molecule type" value="Genomic_DNA"/>
</dbReference>
<keyword evidence="3" id="KW-1185">Reference proteome</keyword>
<organism evidence="2 3">
    <name type="scientific">Halovibrio salipaludis</name>
    <dbReference type="NCBI Taxonomy" id="2032626"/>
    <lineage>
        <taxon>Bacteria</taxon>
        <taxon>Pseudomonadati</taxon>
        <taxon>Pseudomonadota</taxon>
        <taxon>Gammaproteobacteria</taxon>
        <taxon>Oceanospirillales</taxon>
        <taxon>Halomonadaceae</taxon>
        <taxon>Halovibrio</taxon>
    </lineage>
</organism>
<name>A0A2A2F8H3_9GAMM</name>
<dbReference type="AlphaFoldDB" id="A0A2A2F8H3"/>
<gene>
    <name evidence="2" type="ORF">CK501_04970</name>
</gene>
<feature type="signal peptide" evidence="1">
    <location>
        <begin position="1"/>
        <end position="22"/>
    </location>
</feature>
<feature type="chain" id="PRO_5012900649" evidence="1">
    <location>
        <begin position="23"/>
        <end position="200"/>
    </location>
</feature>
<accession>A0A2A2F8H3</accession>
<reference evidence="2 3" key="1">
    <citation type="submission" date="2017-08" db="EMBL/GenBank/DDBJ databases">
        <title>Halovibrio sewagensis sp. nov., isolated from wastewater of high salinity.</title>
        <authorList>
            <person name="Dong X."/>
            <person name="Zhang G."/>
        </authorList>
    </citation>
    <scope>NUCLEOTIDE SEQUENCE [LARGE SCALE GENOMIC DNA]</scope>
    <source>
        <strain evidence="2 3">YL5-2</strain>
    </source>
</reference>
<keyword evidence="1" id="KW-0732">Signal</keyword>
<proteinExistence type="predicted"/>
<dbReference type="OrthoDB" id="6181715at2"/>